<dbReference type="PANTHER" id="PTHR45090:SF6">
    <property type="entry name" value="J DOMAIN-CONTAINING PROTEIN"/>
    <property type="match status" value="1"/>
</dbReference>
<dbReference type="SUPFAM" id="SSF46565">
    <property type="entry name" value="Chaperone J-domain"/>
    <property type="match status" value="1"/>
</dbReference>
<accession>A0AAQ3JPK1</accession>
<gene>
    <name evidence="2" type="ORF">Cni_G02336</name>
</gene>
<dbReference type="CDD" id="cd06257">
    <property type="entry name" value="DnaJ"/>
    <property type="match status" value="1"/>
</dbReference>
<dbReference type="InterPro" id="IPR018253">
    <property type="entry name" value="DnaJ_domain_CS"/>
</dbReference>
<feature type="domain" description="J" evidence="1">
    <location>
        <begin position="39"/>
        <end position="107"/>
    </location>
</feature>
<protein>
    <submittedName>
        <fullName evidence="2">Chaperone protein dnaJ 20, chloroplastic-like</fullName>
    </submittedName>
</protein>
<dbReference type="InterPro" id="IPR001623">
    <property type="entry name" value="DnaJ_domain"/>
</dbReference>
<proteinExistence type="predicted"/>
<dbReference type="PANTHER" id="PTHR45090">
    <property type="entry name" value="CHAPERONE PROTEIN DNAJ 20 CHLOROPLASTIC"/>
    <property type="match status" value="1"/>
</dbReference>
<keyword evidence="3" id="KW-1185">Reference proteome</keyword>
<name>A0AAQ3JPK1_9LILI</name>
<dbReference type="EMBL" id="CP136890">
    <property type="protein sequence ID" value="WOK93636.1"/>
    <property type="molecule type" value="Genomic_DNA"/>
</dbReference>
<dbReference type="PROSITE" id="PS50076">
    <property type="entry name" value="DNAJ_2"/>
    <property type="match status" value="1"/>
</dbReference>
<dbReference type="PRINTS" id="PR00625">
    <property type="entry name" value="JDOMAIN"/>
</dbReference>
<dbReference type="GO" id="GO:0009507">
    <property type="term" value="C:chloroplast"/>
    <property type="evidence" value="ECO:0007669"/>
    <property type="project" value="TreeGrafter"/>
</dbReference>
<reference evidence="2 3" key="1">
    <citation type="submission" date="2023-10" db="EMBL/GenBank/DDBJ databases">
        <title>Chromosome-scale genome assembly provides insights into flower coloration mechanisms of Canna indica.</title>
        <authorList>
            <person name="Li C."/>
        </authorList>
    </citation>
    <scope>NUCLEOTIDE SEQUENCE [LARGE SCALE GENOMIC DNA]</scope>
    <source>
        <tissue evidence="2">Flower</tissue>
    </source>
</reference>
<organism evidence="2 3">
    <name type="scientific">Canna indica</name>
    <name type="common">Indian-shot</name>
    <dbReference type="NCBI Taxonomy" id="4628"/>
    <lineage>
        <taxon>Eukaryota</taxon>
        <taxon>Viridiplantae</taxon>
        <taxon>Streptophyta</taxon>
        <taxon>Embryophyta</taxon>
        <taxon>Tracheophyta</taxon>
        <taxon>Spermatophyta</taxon>
        <taxon>Magnoliopsida</taxon>
        <taxon>Liliopsida</taxon>
        <taxon>Zingiberales</taxon>
        <taxon>Cannaceae</taxon>
        <taxon>Canna</taxon>
    </lineage>
</organism>
<dbReference type="SMART" id="SM00271">
    <property type="entry name" value="DnaJ"/>
    <property type="match status" value="1"/>
</dbReference>
<evidence type="ECO:0000259" key="1">
    <source>
        <dbReference type="PROSITE" id="PS50076"/>
    </source>
</evidence>
<dbReference type="Pfam" id="PF00226">
    <property type="entry name" value="DnaJ"/>
    <property type="match status" value="1"/>
</dbReference>
<dbReference type="InterPro" id="IPR053232">
    <property type="entry name" value="DnaJ_C/III_chloroplastic"/>
</dbReference>
<evidence type="ECO:0000313" key="3">
    <source>
        <dbReference type="Proteomes" id="UP001327560"/>
    </source>
</evidence>
<dbReference type="GO" id="GO:0005783">
    <property type="term" value="C:endoplasmic reticulum"/>
    <property type="evidence" value="ECO:0007669"/>
    <property type="project" value="UniProtKB-ARBA"/>
</dbReference>
<evidence type="ECO:0000313" key="2">
    <source>
        <dbReference type="EMBL" id="WOK93636.1"/>
    </source>
</evidence>
<dbReference type="Gene3D" id="1.10.287.110">
    <property type="entry name" value="DnaJ domain"/>
    <property type="match status" value="1"/>
</dbReference>
<dbReference type="InterPro" id="IPR036869">
    <property type="entry name" value="J_dom_sf"/>
</dbReference>
<dbReference type="Proteomes" id="UP001327560">
    <property type="component" value="Chromosome 1"/>
</dbReference>
<dbReference type="PROSITE" id="PS00636">
    <property type="entry name" value="DNAJ_1"/>
    <property type="match status" value="1"/>
</dbReference>
<dbReference type="AlphaFoldDB" id="A0AAQ3JPK1"/>
<sequence>MMMMMMMPFASPIPKPCFVAAPRARVRASAVQARPAAVTMYELLSVDKSAGPEDIKAAYRRQARRWHPDTCHSAADKNYFAEQFMRAKEAYEVLSDPDLRRDYDLALLRPAGGWAAAVGGGVIIRRGDARRFGDWERQLEGLRRRRSGGAAAAGRWMEGELESWGSRMRRRARDVEASG</sequence>